<comment type="caution">
    <text evidence="4">The sequence shown here is derived from an EMBL/GenBank/DDBJ whole genome shotgun (WGS) entry which is preliminary data.</text>
</comment>
<feature type="domain" description="Histidine kinase" evidence="3">
    <location>
        <begin position="1"/>
        <end position="65"/>
    </location>
</feature>
<gene>
    <name evidence="4" type="ORF">MPL1_07722</name>
</gene>
<protein>
    <recommendedName>
        <fullName evidence="2">histidine kinase</fullName>
        <ecNumber evidence="2">2.7.13.3</ecNumber>
    </recommendedName>
</protein>
<dbReference type="Gene3D" id="3.30.565.10">
    <property type="entry name" value="Histidine kinase-like ATPase, C-terminal domain"/>
    <property type="match status" value="1"/>
</dbReference>
<feature type="non-terminal residue" evidence="4">
    <location>
        <position position="1"/>
    </location>
</feature>
<comment type="catalytic activity">
    <reaction evidence="1">
        <text>ATP + protein L-histidine = ADP + protein N-phospho-L-histidine.</text>
        <dbReference type="EC" id="2.7.13.3"/>
    </reaction>
</comment>
<evidence type="ECO:0000259" key="3">
    <source>
        <dbReference type="PROSITE" id="PS50109"/>
    </source>
</evidence>
<dbReference type="PANTHER" id="PTHR45569:SF1">
    <property type="entry name" value="SENSOR PROTEIN KDPD"/>
    <property type="match status" value="1"/>
</dbReference>
<evidence type="ECO:0000256" key="1">
    <source>
        <dbReference type="ARBA" id="ARBA00000085"/>
    </source>
</evidence>
<dbReference type="PANTHER" id="PTHR45569">
    <property type="entry name" value="SENSOR PROTEIN KDPD"/>
    <property type="match status" value="1"/>
</dbReference>
<dbReference type="eggNOG" id="COG2205">
    <property type="taxonomic scope" value="Bacteria"/>
</dbReference>
<dbReference type="STRING" id="1286106.MPL1_07722"/>
<dbReference type="GO" id="GO:0000155">
    <property type="term" value="F:phosphorelay sensor kinase activity"/>
    <property type="evidence" value="ECO:0007669"/>
    <property type="project" value="TreeGrafter"/>
</dbReference>
<name>M7P098_9GAMM</name>
<sequence>GIRNEDKEKVFDMFYSLSRGDNQTSHGVELAICRGMIGAHGGHVAALNNPDGKGTLMRISLPLNSNTTSGS</sequence>
<keyword evidence="4" id="KW-0813">Transport</keyword>
<dbReference type="InterPro" id="IPR004358">
    <property type="entry name" value="Sig_transdc_His_kin-like_C"/>
</dbReference>
<dbReference type="GO" id="GO:0005886">
    <property type="term" value="C:plasma membrane"/>
    <property type="evidence" value="ECO:0007669"/>
    <property type="project" value="TreeGrafter"/>
</dbReference>
<keyword evidence="4" id="KW-0808">Transferase</keyword>
<keyword evidence="4" id="KW-0418">Kinase</keyword>
<keyword evidence="4" id="KW-0406">Ion transport</keyword>
<dbReference type="RefSeq" id="WP_009726530.1">
    <property type="nucleotide sequence ID" value="NZ_APHR01000038.1"/>
</dbReference>
<dbReference type="Pfam" id="PF02518">
    <property type="entry name" value="HATPase_c"/>
    <property type="match status" value="1"/>
</dbReference>
<accession>M7P098</accession>
<evidence type="ECO:0000313" key="5">
    <source>
        <dbReference type="Proteomes" id="UP000012019"/>
    </source>
</evidence>
<proteinExistence type="predicted"/>
<dbReference type="EMBL" id="APHR01000038">
    <property type="protein sequence ID" value="EMR12907.1"/>
    <property type="molecule type" value="Genomic_DNA"/>
</dbReference>
<dbReference type="SUPFAM" id="SSF55874">
    <property type="entry name" value="ATPase domain of HSP90 chaperone/DNA topoisomerase II/histidine kinase"/>
    <property type="match status" value="1"/>
</dbReference>
<dbReference type="InterPro" id="IPR005467">
    <property type="entry name" value="His_kinase_dom"/>
</dbReference>
<dbReference type="PATRIC" id="fig|1286106.3.peg.1550"/>
<dbReference type="AlphaFoldDB" id="M7P098"/>
<evidence type="ECO:0000256" key="2">
    <source>
        <dbReference type="ARBA" id="ARBA00012438"/>
    </source>
</evidence>
<dbReference type="EC" id="2.7.13.3" evidence="2"/>
<dbReference type="PRINTS" id="PR00344">
    <property type="entry name" value="BCTRLSENSOR"/>
</dbReference>
<dbReference type="Proteomes" id="UP000012019">
    <property type="component" value="Unassembled WGS sequence"/>
</dbReference>
<reference evidence="4 5" key="1">
    <citation type="journal article" date="2013" name="Genome Announc.">
        <title>Draft Genome Sequence of Methylophaga lonarensis MPLT, a Haloalkaliphilic (Non-Methane-Utilizing) Methylotroph.</title>
        <authorList>
            <person name="Shetty S.A."/>
            <person name="Marathe N.P."/>
            <person name="Munot H."/>
            <person name="Antony C.P."/>
            <person name="Dhotre D.P."/>
            <person name="Murrell J.C."/>
            <person name="Shouche Y.S."/>
        </authorList>
    </citation>
    <scope>NUCLEOTIDE SEQUENCE [LARGE SCALE GENOMIC DNA]</scope>
    <source>
        <strain evidence="4 5">MPL</strain>
    </source>
</reference>
<dbReference type="InterPro" id="IPR003594">
    <property type="entry name" value="HATPase_dom"/>
</dbReference>
<dbReference type="GO" id="GO:0034220">
    <property type="term" value="P:monoatomic ion transmembrane transport"/>
    <property type="evidence" value="ECO:0007669"/>
    <property type="project" value="UniProtKB-KW"/>
</dbReference>
<dbReference type="PROSITE" id="PS50109">
    <property type="entry name" value="HIS_KIN"/>
    <property type="match status" value="1"/>
</dbReference>
<keyword evidence="4" id="KW-0407">Ion channel</keyword>
<organism evidence="4 5">
    <name type="scientific">Methylophaga lonarensis MPL</name>
    <dbReference type="NCBI Taxonomy" id="1286106"/>
    <lineage>
        <taxon>Bacteria</taxon>
        <taxon>Pseudomonadati</taxon>
        <taxon>Pseudomonadota</taxon>
        <taxon>Gammaproteobacteria</taxon>
        <taxon>Thiotrichales</taxon>
        <taxon>Piscirickettsiaceae</taxon>
        <taxon>Methylophaga</taxon>
    </lineage>
</organism>
<evidence type="ECO:0000313" key="4">
    <source>
        <dbReference type="EMBL" id="EMR12907.1"/>
    </source>
</evidence>
<dbReference type="InterPro" id="IPR052023">
    <property type="entry name" value="Histidine_kinase_KdpD"/>
</dbReference>
<keyword evidence="5" id="KW-1185">Reference proteome</keyword>
<dbReference type="InterPro" id="IPR036890">
    <property type="entry name" value="HATPase_C_sf"/>
</dbReference>